<accession>A0A1S7UMS6</accession>
<keyword evidence="2 6" id="KW-0489">Methyltransferase</keyword>
<sequence length="262" mass="27641">MSEPNPPPPTPLPELFAGAASAEEHAARWSACWDAEHTPWDRGGPSPALRDLLEANPGGAIPIDDDDGGGGGGGSAATTARRKKTALVPGCGRGHDVLLLAERGYDVWGLDVSPQALAAARAHAEGSRPTNAGAGAGAVAWLHGDFFAEDWGSGAPASFDLIFDYTFFCALPPSMRPAWAARMRSLLRRPGGRLLCLEFPVEKSPAEPGPPWAAPPAAYLDHLSDPGGLRRLVHVKPTRTHQSGTEDGRVQDFISVWAHVDE</sequence>
<dbReference type="PROSITE" id="PS51585">
    <property type="entry name" value="SAM_MT_TPMT"/>
    <property type="match status" value="1"/>
</dbReference>
<dbReference type="SUPFAM" id="SSF53335">
    <property type="entry name" value="S-adenosyl-L-methionine-dependent methyltransferases"/>
    <property type="match status" value="1"/>
</dbReference>
<keyword evidence="7" id="KW-1185">Reference proteome</keyword>
<dbReference type="InterPro" id="IPR008854">
    <property type="entry name" value="TPMT"/>
</dbReference>
<dbReference type="OMA" id="EQTFFCA"/>
<dbReference type="EMBL" id="DF977456">
    <property type="protein sequence ID" value="GAP84657.1"/>
    <property type="molecule type" value="Genomic_DNA"/>
</dbReference>
<dbReference type="PANTHER" id="PTHR32183:SF11">
    <property type="entry name" value="THIOL METHYLTRANSFERASE 2-RELATED"/>
    <property type="match status" value="1"/>
</dbReference>
<evidence type="ECO:0000256" key="1">
    <source>
        <dbReference type="ARBA" id="ARBA00022553"/>
    </source>
</evidence>
<evidence type="ECO:0000256" key="5">
    <source>
        <dbReference type="SAM" id="MobiDB-lite"/>
    </source>
</evidence>
<feature type="region of interest" description="Disordered" evidence="5">
    <location>
        <begin position="56"/>
        <end position="82"/>
    </location>
</feature>
<keyword evidence="3 6" id="KW-0808">Transferase</keyword>
<dbReference type="Proteomes" id="UP000054516">
    <property type="component" value="Unassembled WGS sequence"/>
</dbReference>
<dbReference type="Gene3D" id="3.40.50.150">
    <property type="entry name" value="Vaccinia Virus protein VP39"/>
    <property type="match status" value="1"/>
</dbReference>
<dbReference type="STRING" id="77044.A0A1S7UMS6"/>
<dbReference type="GO" id="GO:0008757">
    <property type="term" value="F:S-adenosylmethionine-dependent methyltransferase activity"/>
    <property type="evidence" value="ECO:0007669"/>
    <property type="project" value="InterPro"/>
</dbReference>
<dbReference type="CDD" id="cd02440">
    <property type="entry name" value="AdoMet_MTases"/>
    <property type="match status" value="1"/>
</dbReference>
<dbReference type="AlphaFoldDB" id="A0A1S7UMS6"/>
<dbReference type="Pfam" id="PF05724">
    <property type="entry name" value="TPMT"/>
    <property type="match status" value="1"/>
</dbReference>
<keyword evidence="1" id="KW-0597">Phosphoprotein</keyword>
<evidence type="ECO:0000256" key="2">
    <source>
        <dbReference type="ARBA" id="ARBA00022603"/>
    </source>
</evidence>
<protein>
    <submittedName>
        <fullName evidence="6">Putative thiol methyltransferase</fullName>
    </submittedName>
</protein>
<dbReference type="InterPro" id="IPR029063">
    <property type="entry name" value="SAM-dependent_MTases_sf"/>
</dbReference>
<organism evidence="6">
    <name type="scientific">Rosellinia necatrix</name>
    <name type="common">White root-rot fungus</name>
    <dbReference type="NCBI Taxonomy" id="77044"/>
    <lineage>
        <taxon>Eukaryota</taxon>
        <taxon>Fungi</taxon>
        <taxon>Dikarya</taxon>
        <taxon>Ascomycota</taxon>
        <taxon>Pezizomycotina</taxon>
        <taxon>Sordariomycetes</taxon>
        <taxon>Xylariomycetidae</taxon>
        <taxon>Xylariales</taxon>
        <taxon>Xylariaceae</taxon>
        <taxon>Rosellinia</taxon>
    </lineage>
</organism>
<dbReference type="GO" id="GO:0032259">
    <property type="term" value="P:methylation"/>
    <property type="evidence" value="ECO:0007669"/>
    <property type="project" value="UniProtKB-KW"/>
</dbReference>
<evidence type="ECO:0000313" key="6">
    <source>
        <dbReference type="EMBL" id="GAP84657.1"/>
    </source>
</evidence>
<name>A0A1S7UMS6_ROSNE</name>
<proteinExistence type="predicted"/>
<dbReference type="OrthoDB" id="276151at2759"/>
<dbReference type="PANTHER" id="PTHR32183">
    <property type="match status" value="1"/>
</dbReference>
<evidence type="ECO:0000256" key="3">
    <source>
        <dbReference type="ARBA" id="ARBA00022679"/>
    </source>
</evidence>
<reference evidence="6" key="1">
    <citation type="submission" date="2016-03" db="EMBL/GenBank/DDBJ databases">
        <title>Draft genome sequence of Rosellinia necatrix.</title>
        <authorList>
            <person name="Kanematsu S."/>
        </authorList>
    </citation>
    <scope>NUCLEOTIDE SEQUENCE [LARGE SCALE GENOMIC DNA]</scope>
    <source>
        <strain evidence="6">W97</strain>
    </source>
</reference>
<evidence type="ECO:0000256" key="4">
    <source>
        <dbReference type="ARBA" id="ARBA00022691"/>
    </source>
</evidence>
<gene>
    <name evidence="6" type="ORF">SAMD00023353_1101940</name>
</gene>
<keyword evidence="4" id="KW-0949">S-adenosyl-L-methionine</keyword>
<evidence type="ECO:0000313" key="7">
    <source>
        <dbReference type="Proteomes" id="UP000054516"/>
    </source>
</evidence>